<organism evidence="3 4">
    <name type="scientific">Rothia koreensis</name>
    <dbReference type="NCBI Taxonomy" id="592378"/>
    <lineage>
        <taxon>Bacteria</taxon>
        <taxon>Bacillati</taxon>
        <taxon>Actinomycetota</taxon>
        <taxon>Actinomycetes</taxon>
        <taxon>Micrococcales</taxon>
        <taxon>Micrococcaceae</taxon>
        <taxon>Rothia</taxon>
    </lineage>
</organism>
<dbReference type="Pfam" id="PF01035">
    <property type="entry name" value="DNA_binding_1"/>
    <property type="match status" value="1"/>
</dbReference>
<evidence type="ECO:0000259" key="2">
    <source>
        <dbReference type="Pfam" id="PF01035"/>
    </source>
</evidence>
<gene>
    <name evidence="3" type="ORF">GMA10_07275</name>
</gene>
<dbReference type="SUPFAM" id="SSF46767">
    <property type="entry name" value="Methylated DNA-protein cysteine methyltransferase, C-terminal domain"/>
    <property type="match status" value="1"/>
</dbReference>
<evidence type="ECO:0000313" key="4">
    <source>
        <dbReference type="Proteomes" id="UP000462152"/>
    </source>
</evidence>
<keyword evidence="4" id="KW-1185">Reference proteome</keyword>
<protein>
    <submittedName>
        <fullName evidence="3">Cysteine methyltransferase</fullName>
    </submittedName>
</protein>
<dbReference type="GO" id="GO:0032259">
    <property type="term" value="P:methylation"/>
    <property type="evidence" value="ECO:0007669"/>
    <property type="project" value="UniProtKB-KW"/>
</dbReference>
<dbReference type="EMBL" id="WOGT01000003">
    <property type="protein sequence ID" value="MUN55011.1"/>
    <property type="molecule type" value="Genomic_DNA"/>
</dbReference>
<dbReference type="PANTHER" id="PTHR42942:SF1">
    <property type="entry name" value="ALKYLTRANSFERASE-LIKE PROTEIN 1"/>
    <property type="match status" value="1"/>
</dbReference>
<dbReference type="AlphaFoldDB" id="A0A7K1LII6"/>
<dbReference type="RefSeq" id="WP_129315744.1">
    <property type="nucleotide sequence ID" value="NZ_JBFCQO010000005.1"/>
</dbReference>
<dbReference type="OrthoDB" id="9132167at2"/>
<keyword evidence="3" id="KW-0489">Methyltransferase</keyword>
<feature type="domain" description="Methylated-DNA-[protein]-cysteine S-methyltransferase DNA binding" evidence="2">
    <location>
        <begin position="7"/>
        <end position="66"/>
    </location>
</feature>
<dbReference type="GO" id="GO:0008168">
    <property type="term" value="F:methyltransferase activity"/>
    <property type="evidence" value="ECO:0007669"/>
    <property type="project" value="UniProtKB-KW"/>
</dbReference>
<dbReference type="InterPro" id="IPR036388">
    <property type="entry name" value="WH-like_DNA-bd_sf"/>
</dbReference>
<keyword evidence="3" id="KW-0808">Transferase</keyword>
<name>A0A7K1LII6_9MICC</name>
<dbReference type="GO" id="GO:0006281">
    <property type="term" value="P:DNA repair"/>
    <property type="evidence" value="ECO:0007669"/>
    <property type="project" value="InterPro"/>
</dbReference>
<comment type="caution">
    <text evidence="3">The sequence shown here is derived from an EMBL/GenBank/DDBJ whole genome shotgun (WGS) entry which is preliminary data.</text>
</comment>
<dbReference type="PANTHER" id="PTHR42942">
    <property type="entry name" value="6-O-METHYLGUANINE DNA METHYLTRANSFERASE"/>
    <property type="match status" value="1"/>
</dbReference>
<evidence type="ECO:0000256" key="1">
    <source>
        <dbReference type="ARBA" id="ARBA00022763"/>
    </source>
</evidence>
<dbReference type="InterPro" id="IPR036217">
    <property type="entry name" value="MethylDNA_cys_MeTrfase_DNAb"/>
</dbReference>
<dbReference type="InterPro" id="IPR052520">
    <property type="entry name" value="ATL_DNA_repair"/>
</dbReference>
<dbReference type="InterPro" id="IPR014048">
    <property type="entry name" value="MethylDNA_cys_MeTrfase_DNA-bd"/>
</dbReference>
<proteinExistence type="predicted"/>
<evidence type="ECO:0000313" key="3">
    <source>
        <dbReference type="EMBL" id="MUN55011.1"/>
    </source>
</evidence>
<keyword evidence="1" id="KW-0227">DNA damage</keyword>
<reference evidence="3 4" key="1">
    <citation type="submission" date="2019-12" db="EMBL/GenBank/DDBJ databases">
        <authorList>
            <person name="Li J."/>
            <person name="Shi Y."/>
            <person name="Xu G."/>
            <person name="Xiao D."/>
            <person name="Ran X."/>
        </authorList>
    </citation>
    <scope>NUCLEOTIDE SEQUENCE [LARGE SCALE GENOMIC DNA]</scope>
    <source>
        <strain evidence="3 4">JCM 15915</strain>
    </source>
</reference>
<dbReference type="Gene3D" id="1.10.10.10">
    <property type="entry name" value="Winged helix-like DNA-binding domain superfamily/Winged helix DNA-binding domain"/>
    <property type="match status" value="1"/>
</dbReference>
<accession>A0A7K1LII6</accession>
<sequence length="122" mass="13269">MDDVRVERILRAVECVPEGRAATYGLIGRVVGEVPRVVGYTMSRWGGNVPWWRIVNAQGEIPGHEATAVPHWEREGLLNRDGDGPATSTAASGHRVRLSEVLADEDMLARAWAEAVAGLPET</sequence>
<dbReference type="Proteomes" id="UP000462152">
    <property type="component" value="Unassembled WGS sequence"/>
</dbReference>